<dbReference type="RefSeq" id="WP_078776584.1">
    <property type="nucleotide sequence ID" value="NZ_FUWU01000027.1"/>
</dbReference>
<dbReference type="Proteomes" id="UP000190449">
    <property type="component" value="Unassembled WGS sequence"/>
</dbReference>
<evidence type="ECO:0000313" key="2">
    <source>
        <dbReference type="EMBL" id="SJZ81506.1"/>
    </source>
</evidence>
<dbReference type="PANTHER" id="PTHR35024">
    <property type="entry name" value="HYPOTHETICAL CYTOSOLIC PROTEIN"/>
    <property type="match status" value="1"/>
</dbReference>
<accession>A0A1T4NQY1</accession>
<dbReference type="Pfam" id="PF04519">
    <property type="entry name" value="Bactofilin"/>
    <property type="match status" value="1"/>
</dbReference>
<organism evidence="2 3">
    <name type="scientific">Fibrobacter intestinalis</name>
    <dbReference type="NCBI Taxonomy" id="28122"/>
    <lineage>
        <taxon>Bacteria</taxon>
        <taxon>Pseudomonadati</taxon>
        <taxon>Fibrobacterota</taxon>
        <taxon>Fibrobacteria</taxon>
        <taxon>Fibrobacterales</taxon>
        <taxon>Fibrobacteraceae</taxon>
        <taxon>Fibrobacter</taxon>
    </lineage>
</organism>
<dbReference type="PANTHER" id="PTHR35024:SF4">
    <property type="entry name" value="POLYMER-FORMING CYTOSKELETAL PROTEIN"/>
    <property type="match status" value="1"/>
</dbReference>
<reference evidence="2 3" key="1">
    <citation type="submission" date="2017-02" db="EMBL/GenBank/DDBJ databases">
        <authorList>
            <person name="Peterson S.W."/>
        </authorList>
    </citation>
    <scope>NUCLEOTIDE SEQUENCE [LARGE SCALE GENOMIC DNA]</scope>
    <source>
        <strain evidence="2 3">ATCC 43854</strain>
    </source>
</reference>
<protein>
    <submittedName>
        <fullName evidence="2">Protein CcmA, bactofilin family</fullName>
    </submittedName>
</protein>
<gene>
    <name evidence="2" type="ORF">SAMN02745108_01671</name>
</gene>
<dbReference type="AlphaFoldDB" id="A0A1T4NQY1"/>
<name>A0A1T4NQY1_9BACT</name>
<dbReference type="InterPro" id="IPR007607">
    <property type="entry name" value="BacA/B"/>
</dbReference>
<dbReference type="STRING" id="28122.SAMN02745108_01671"/>
<evidence type="ECO:0000256" key="1">
    <source>
        <dbReference type="ARBA" id="ARBA00044755"/>
    </source>
</evidence>
<dbReference type="EMBL" id="FUWU01000027">
    <property type="protein sequence ID" value="SJZ81506.1"/>
    <property type="molecule type" value="Genomic_DNA"/>
</dbReference>
<sequence length="119" mass="12693">MAKENDGQFTQISSSMNLTGDISGSSDIRIAGKIKGNIETTGDVVIENSGYVEGVIKSKNAMIAGKVNGDIECSEKLVLESKSFFVGNIKTKLLVIECGAKLNGNCYVSTEKELESPKK</sequence>
<evidence type="ECO:0000313" key="3">
    <source>
        <dbReference type="Proteomes" id="UP000190449"/>
    </source>
</evidence>
<comment type="similarity">
    <text evidence="1">Belongs to the bactofilin family.</text>
</comment>
<proteinExistence type="inferred from homology"/>